<keyword evidence="6" id="KW-0051">Antiviral defense</keyword>
<evidence type="ECO:0000256" key="3">
    <source>
        <dbReference type="ARBA" id="ARBA00022759"/>
    </source>
</evidence>
<organism evidence="10 11">
    <name type="scientific">Pseudanabaena yagii GIHE-NHR1</name>
    <dbReference type="NCBI Taxonomy" id="2722753"/>
    <lineage>
        <taxon>Bacteria</taxon>
        <taxon>Bacillati</taxon>
        <taxon>Cyanobacteriota</taxon>
        <taxon>Cyanophyceae</taxon>
        <taxon>Pseudanabaenales</taxon>
        <taxon>Pseudanabaenaceae</taxon>
        <taxon>Pseudanabaena</taxon>
        <taxon>Pseudanabaena yagii</taxon>
    </lineage>
</organism>
<evidence type="ECO:0000256" key="9">
    <source>
        <dbReference type="ARBA" id="ARBA00038592"/>
    </source>
</evidence>
<keyword evidence="5" id="KW-0460">Magnesium</keyword>
<protein>
    <submittedName>
        <fullName evidence="10">CRISPR-associated endonuclease Cas1</fullName>
    </submittedName>
</protein>
<comment type="subunit">
    <text evidence="9">Homodimer, forms a heterotetramer with a Cas2 homodimer.</text>
</comment>
<dbReference type="InterPro" id="IPR050646">
    <property type="entry name" value="Cas1"/>
</dbReference>
<keyword evidence="11" id="KW-1185">Reference proteome</keyword>
<dbReference type="Proteomes" id="UP000738376">
    <property type="component" value="Unassembled WGS sequence"/>
</dbReference>
<keyword evidence="3 10" id="KW-0255">Endonuclease</keyword>
<keyword evidence="4" id="KW-0378">Hydrolase</keyword>
<dbReference type="Pfam" id="PF01867">
    <property type="entry name" value="Cas_Cas1"/>
    <property type="match status" value="1"/>
</dbReference>
<evidence type="ECO:0000256" key="5">
    <source>
        <dbReference type="ARBA" id="ARBA00022842"/>
    </source>
</evidence>
<evidence type="ECO:0000256" key="2">
    <source>
        <dbReference type="ARBA" id="ARBA00022723"/>
    </source>
</evidence>
<evidence type="ECO:0000256" key="7">
    <source>
        <dbReference type="ARBA" id="ARBA00023125"/>
    </source>
</evidence>
<dbReference type="Gene3D" id="1.20.120.920">
    <property type="entry name" value="CRISPR-associated endonuclease Cas1, C-terminal domain"/>
    <property type="match status" value="1"/>
</dbReference>
<evidence type="ECO:0000313" key="10">
    <source>
        <dbReference type="EMBL" id="NMF60696.1"/>
    </source>
</evidence>
<evidence type="ECO:0000313" key="11">
    <source>
        <dbReference type="Proteomes" id="UP000738376"/>
    </source>
</evidence>
<sequence length="259" mass="29363">MSAANQAKVEYLSQQVLHSHDPVFVLTQAKSIVAGKIHNSRIVLQRLNRKRKTETATHAISELAESIKNIPTIESVESLLGVEGHAANLYFQAFASLLNGKFEFEKRTRRPPTDPINSLLSLGYTLLSQNVHSMIEAIGLHTHFGNLHTPRPNLPALVCDLMEEFRAPVVDSFVAYLINSNIFSPEDFTPPDARGGVYLHPDGLKRFLKHWEEKLATEVVHLHTGYKVSYRRCMELQVWEYVACLSGEQSVYRPMKWDK</sequence>
<keyword evidence="2" id="KW-0479">Metal-binding</keyword>
<evidence type="ECO:0000256" key="1">
    <source>
        <dbReference type="ARBA" id="ARBA00022722"/>
    </source>
</evidence>
<evidence type="ECO:0000256" key="6">
    <source>
        <dbReference type="ARBA" id="ARBA00023118"/>
    </source>
</evidence>
<dbReference type="NCBIfam" id="TIGR00287">
    <property type="entry name" value="cas1"/>
    <property type="match status" value="1"/>
</dbReference>
<dbReference type="GO" id="GO:0004519">
    <property type="term" value="F:endonuclease activity"/>
    <property type="evidence" value="ECO:0007669"/>
    <property type="project" value="UniProtKB-KW"/>
</dbReference>
<name>A0ABX1LZ20_9CYAN</name>
<keyword evidence="8" id="KW-0464">Manganese</keyword>
<dbReference type="InterPro" id="IPR042206">
    <property type="entry name" value="CRISPR-assoc_Cas1_C"/>
</dbReference>
<gene>
    <name evidence="10" type="primary">cas1</name>
    <name evidence="10" type="ORF">HC246_22370</name>
</gene>
<evidence type="ECO:0000256" key="8">
    <source>
        <dbReference type="ARBA" id="ARBA00023211"/>
    </source>
</evidence>
<keyword evidence="1" id="KW-0540">Nuclease</keyword>
<keyword evidence="7" id="KW-0238">DNA-binding</keyword>
<evidence type="ECO:0000256" key="4">
    <source>
        <dbReference type="ARBA" id="ARBA00022801"/>
    </source>
</evidence>
<accession>A0ABX1LZ20</accession>
<reference evidence="10 11" key="1">
    <citation type="submission" date="2020-03" db="EMBL/GenBank/DDBJ databases">
        <title>Draft Genome Sequence of 2-Methylisoborneol Producing Pseudanabaena yagii Strain GIHE-NHR1 Isolated from North Han River in South Korea.</title>
        <authorList>
            <person name="Jeong J."/>
        </authorList>
    </citation>
    <scope>NUCLEOTIDE SEQUENCE [LARGE SCALE GENOMIC DNA]</scope>
    <source>
        <strain evidence="10 11">GIHE-NHR1</strain>
    </source>
</reference>
<comment type="caution">
    <text evidence="10">The sequence shown here is derived from an EMBL/GenBank/DDBJ whole genome shotgun (WGS) entry which is preliminary data.</text>
</comment>
<proteinExistence type="predicted"/>
<dbReference type="PANTHER" id="PTHR34353:SF2">
    <property type="entry name" value="CRISPR-ASSOCIATED ENDONUCLEASE CAS1 1"/>
    <property type="match status" value="1"/>
</dbReference>
<dbReference type="EMBL" id="JAAVJL010000003">
    <property type="protein sequence ID" value="NMF60696.1"/>
    <property type="molecule type" value="Genomic_DNA"/>
</dbReference>
<dbReference type="InterPro" id="IPR002729">
    <property type="entry name" value="CRISPR-assoc_Cas1"/>
</dbReference>
<dbReference type="PANTHER" id="PTHR34353">
    <property type="entry name" value="CRISPR-ASSOCIATED ENDONUCLEASE CAS1 1"/>
    <property type="match status" value="1"/>
</dbReference>
<dbReference type="CDD" id="cd09634">
    <property type="entry name" value="Cas1_I-II-III"/>
    <property type="match status" value="1"/>
</dbReference>